<dbReference type="AlphaFoldDB" id="A0A1S8TF72"/>
<comment type="pathway">
    <text evidence="12">One-carbon metabolism; tetrahydrofolate interconversion.</text>
</comment>
<reference evidence="15 16" key="1">
    <citation type="submission" date="2016-05" db="EMBL/GenBank/DDBJ databases">
        <title>Microbial solvent formation.</title>
        <authorList>
            <person name="Poehlein A."/>
            <person name="Montoya Solano J.D."/>
            <person name="Flitsch S."/>
            <person name="Krabben P."/>
            <person name="Duerre P."/>
            <person name="Daniel R."/>
        </authorList>
    </citation>
    <scope>NUCLEOTIDE SEQUENCE [LARGE SCALE GENOMIC DNA]</scope>
    <source>
        <strain evidence="15 16">DSM 2619</strain>
    </source>
</reference>
<dbReference type="Pfam" id="PF00464">
    <property type="entry name" value="SHMT"/>
    <property type="match status" value="1"/>
</dbReference>
<dbReference type="FunFam" id="3.90.1150.10:FF:000003">
    <property type="entry name" value="Serine hydroxymethyltransferase"/>
    <property type="match status" value="1"/>
</dbReference>
<organism evidence="15 16">
    <name type="scientific">Clostridium puniceum</name>
    <dbReference type="NCBI Taxonomy" id="29367"/>
    <lineage>
        <taxon>Bacteria</taxon>
        <taxon>Bacillati</taxon>
        <taxon>Bacillota</taxon>
        <taxon>Clostridia</taxon>
        <taxon>Eubacteriales</taxon>
        <taxon>Clostridiaceae</taxon>
        <taxon>Clostridium</taxon>
    </lineage>
</organism>
<evidence type="ECO:0000256" key="12">
    <source>
        <dbReference type="HAMAP-Rule" id="MF_00051"/>
    </source>
</evidence>
<keyword evidence="9 12" id="KW-0808">Transferase</keyword>
<protein>
    <recommendedName>
        <fullName evidence="12">Serine hydroxymethyltransferase</fullName>
        <shortName evidence="12">SHMT</shortName>
        <shortName evidence="12">Serine methylase</shortName>
        <ecNumber evidence="12">2.1.2.1</ecNumber>
    </recommendedName>
</protein>
<feature type="site" description="Plays an important role in substrate specificity" evidence="12">
    <location>
        <position position="227"/>
    </location>
</feature>
<dbReference type="RefSeq" id="WP_077847793.1">
    <property type="nucleotide sequence ID" value="NZ_LZZM01000173.1"/>
</dbReference>
<comment type="subcellular location">
    <subcellularLocation>
        <location evidence="3 12">Cytoplasm</location>
    </subcellularLocation>
</comment>
<dbReference type="EC" id="2.1.2.1" evidence="12"/>
<keyword evidence="10 12" id="KW-0663">Pyridoxal phosphate</keyword>
<evidence type="ECO:0000256" key="5">
    <source>
        <dbReference type="ARBA" id="ARBA00011738"/>
    </source>
</evidence>
<evidence type="ECO:0000313" key="16">
    <source>
        <dbReference type="Proteomes" id="UP000190890"/>
    </source>
</evidence>
<evidence type="ECO:0000256" key="10">
    <source>
        <dbReference type="ARBA" id="ARBA00022898"/>
    </source>
</evidence>
<name>A0A1S8TF72_9CLOT</name>
<comment type="pathway">
    <text evidence="12">Amino-acid biosynthesis; glycine biosynthesis; glycine from L-serine: step 1/1.</text>
</comment>
<evidence type="ECO:0000256" key="4">
    <source>
        <dbReference type="ARBA" id="ARBA00006376"/>
    </source>
</evidence>
<evidence type="ECO:0000256" key="8">
    <source>
        <dbReference type="ARBA" id="ARBA00022605"/>
    </source>
</evidence>
<evidence type="ECO:0000313" key="15">
    <source>
        <dbReference type="EMBL" id="OOM76460.1"/>
    </source>
</evidence>
<feature type="binding site" evidence="12">
    <location>
        <begin position="123"/>
        <end position="125"/>
    </location>
    <ligand>
        <name>(6S)-5,6,7,8-tetrahydrofolate</name>
        <dbReference type="ChEBI" id="CHEBI:57453"/>
    </ligand>
</feature>
<keyword evidence="15" id="KW-0489">Methyltransferase</keyword>
<evidence type="ECO:0000256" key="3">
    <source>
        <dbReference type="ARBA" id="ARBA00004496"/>
    </source>
</evidence>
<keyword evidence="8 12" id="KW-0028">Amino-acid biosynthesis</keyword>
<dbReference type="GO" id="GO:0032259">
    <property type="term" value="P:methylation"/>
    <property type="evidence" value="ECO:0007669"/>
    <property type="project" value="UniProtKB-KW"/>
</dbReference>
<dbReference type="EMBL" id="LZZM01000173">
    <property type="protein sequence ID" value="OOM76460.1"/>
    <property type="molecule type" value="Genomic_DNA"/>
</dbReference>
<evidence type="ECO:0000256" key="1">
    <source>
        <dbReference type="ARBA" id="ARBA00001528"/>
    </source>
</evidence>
<comment type="catalytic activity">
    <reaction evidence="1 12">
        <text>(6R)-5,10-methylene-5,6,7,8-tetrahydrofolate + glycine + H2O = (6S)-5,6,7,8-tetrahydrofolate + L-serine</text>
        <dbReference type="Rhea" id="RHEA:15481"/>
        <dbReference type="ChEBI" id="CHEBI:15377"/>
        <dbReference type="ChEBI" id="CHEBI:15636"/>
        <dbReference type="ChEBI" id="CHEBI:33384"/>
        <dbReference type="ChEBI" id="CHEBI:57305"/>
        <dbReference type="ChEBI" id="CHEBI:57453"/>
        <dbReference type="EC" id="2.1.2.1"/>
    </reaction>
</comment>
<comment type="function">
    <text evidence="11">Catalyzes the reversible interconversion of serine and glycine with tetrahydrofolate (THF) serving as the one-carbon carrier. This reaction serves as the major source of one-carbon groups required for the biosynthesis of purines, thymidylate, methionine, and other important biomolecules. Also exhibits THF-independent aldolase activity toward beta-hydroxyamino acids, producing glycine and aldehydes, via a retro-aldol mechanism. Thus, is able to catalyze the cleavage of L-allo-threonine.</text>
</comment>
<feature type="binding site" evidence="12">
    <location>
        <begin position="351"/>
        <end position="353"/>
    </location>
    <ligand>
        <name>(6S)-5,6,7,8-tetrahydrofolate</name>
        <dbReference type="ChEBI" id="CHEBI:57453"/>
    </ligand>
</feature>
<dbReference type="PIRSF" id="PIRSF000412">
    <property type="entry name" value="SHMT"/>
    <property type="match status" value="1"/>
</dbReference>
<dbReference type="GO" id="GO:0030170">
    <property type="term" value="F:pyridoxal phosphate binding"/>
    <property type="evidence" value="ECO:0007669"/>
    <property type="project" value="UniProtKB-UniRule"/>
</dbReference>
<comment type="cofactor">
    <cofactor evidence="2 12 13">
        <name>pyridoxal 5'-phosphate</name>
        <dbReference type="ChEBI" id="CHEBI:597326"/>
    </cofactor>
</comment>
<accession>A0A1S8TF72</accession>
<gene>
    <name evidence="12 15" type="primary">glyA</name>
    <name evidence="15" type="ORF">CLPUN_26920</name>
</gene>
<dbReference type="GO" id="GO:0004372">
    <property type="term" value="F:glycine hydroxymethyltransferase activity"/>
    <property type="evidence" value="ECO:0007669"/>
    <property type="project" value="UniProtKB-UniRule"/>
</dbReference>
<evidence type="ECO:0000256" key="6">
    <source>
        <dbReference type="ARBA" id="ARBA00022490"/>
    </source>
</evidence>
<comment type="caution">
    <text evidence="15">The sequence shown here is derived from an EMBL/GenBank/DDBJ whole genome shotgun (WGS) entry which is preliminary data.</text>
</comment>
<dbReference type="NCBIfam" id="NF000586">
    <property type="entry name" value="PRK00011.1"/>
    <property type="match status" value="1"/>
</dbReference>
<dbReference type="InterPro" id="IPR015422">
    <property type="entry name" value="PyrdxlP-dep_Trfase_small"/>
</dbReference>
<dbReference type="UniPathway" id="UPA00193"/>
<dbReference type="CDD" id="cd00378">
    <property type="entry name" value="SHMT"/>
    <property type="match status" value="1"/>
</dbReference>
<evidence type="ECO:0000259" key="14">
    <source>
        <dbReference type="Pfam" id="PF00464"/>
    </source>
</evidence>
<dbReference type="InterPro" id="IPR001085">
    <property type="entry name" value="Ser_HO-MeTrfase"/>
</dbReference>
<dbReference type="PANTHER" id="PTHR11680:SF35">
    <property type="entry name" value="SERINE HYDROXYMETHYLTRANSFERASE 1"/>
    <property type="match status" value="1"/>
</dbReference>
<evidence type="ECO:0000256" key="11">
    <source>
        <dbReference type="ARBA" id="ARBA00054606"/>
    </source>
</evidence>
<comment type="similarity">
    <text evidence="4 12">Belongs to the SHMT family.</text>
</comment>
<dbReference type="PROSITE" id="PS00096">
    <property type="entry name" value="SHMT"/>
    <property type="match status" value="1"/>
</dbReference>
<feature type="domain" description="Serine hydroxymethyltransferase-like" evidence="14">
    <location>
        <begin position="7"/>
        <end position="382"/>
    </location>
</feature>
<dbReference type="GO" id="GO:0019264">
    <property type="term" value="P:glycine biosynthetic process from serine"/>
    <property type="evidence" value="ECO:0007669"/>
    <property type="project" value="UniProtKB-UniRule"/>
</dbReference>
<dbReference type="GO" id="GO:0035999">
    <property type="term" value="P:tetrahydrofolate interconversion"/>
    <property type="evidence" value="ECO:0007669"/>
    <property type="project" value="UniProtKB-UniRule"/>
</dbReference>
<dbReference type="OrthoDB" id="9803846at2"/>
<sequence length="411" mass="45055">MNFENIQREDKEIYSLMEKELERQQKGIELIASENIVSPAVMEAMGSYLTNKYAEGYPGKRYYGGCHVVDEIEQIAIDRAKQLFGAEHANVQPHSGSQANMAVYFAVLEPGDTVLGMDLSHGGHLTHGSPVNFSGKLFNFVSYGVDKETEVINYENVRKLAIENKPKLIVAGASAYGRILDFPKFKEIADEVGALLMVDMAHIAGLVAAGVHPSPVPYSDFVTTTTHKTLRGPRGGLILCKEKYAQILNKNIFPGIQGGPLEHIIAAKAVCFKEALDPTFKEYGKNIVENCKELADQLISKGFKIVSNGTDNHVFLVDLNNKNVTGKEAEKLLDSVGITVNKNTVPNETRSPFVTSGIRIGTAAITTRGFVKEDMAEIATIIGEAIDNREGDLSGLKDRVETLCDKYPLYK</sequence>
<dbReference type="Gene3D" id="3.90.1150.10">
    <property type="entry name" value="Aspartate Aminotransferase, domain 1"/>
    <property type="match status" value="1"/>
</dbReference>
<dbReference type="InterPro" id="IPR019798">
    <property type="entry name" value="Ser_HO-MeTrfase_PLP_BS"/>
</dbReference>
<evidence type="ECO:0000256" key="7">
    <source>
        <dbReference type="ARBA" id="ARBA00022563"/>
    </source>
</evidence>
<dbReference type="PANTHER" id="PTHR11680">
    <property type="entry name" value="SERINE HYDROXYMETHYLTRANSFERASE"/>
    <property type="match status" value="1"/>
</dbReference>
<evidence type="ECO:0000256" key="13">
    <source>
        <dbReference type="PIRSR" id="PIRSR000412-50"/>
    </source>
</evidence>
<feature type="binding site" evidence="12">
    <location>
        <position position="242"/>
    </location>
    <ligand>
        <name>(6S)-5,6,7,8-tetrahydrofolate</name>
        <dbReference type="ChEBI" id="CHEBI:57453"/>
    </ligand>
</feature>
<dbReference type="InterPro" id="IPR039429">
    <property type="entry name" value="SHMT-like_dom"/>
</dbReference>
<dbReference type="InterPro" id="IPR015421">
    <property type="entry name" value="PyrdxlP-dep_Trfase_major"/>
</dbReference>
<dbReference type="InterPro" id="IPR049943">
    <property type="entry name" value="Ser_HO-MeTrfase-like"/>
</dbReference>
<dbReference type="GO" id="GO:0008168">
    <property type="term" value="F:methyltransferase activity"/>
    <property type="evidence" value="ECO:0007669"/>
    <property type="project" value="UniProtKB-KW"/>
</dbReference>
<dbReference type="Proteomes" id="UP000190890">
    <property type="component" value="Unassembled WGS sequence"/>
</dbReference>
<dbReference type="HAMAP" id="MF_00051">
    <property type="entry name" value="SHMT"/>
    <property type="match status" value="1"/>
</dbReference>
<dbReference type="FunFam" id="3.40.640.10:FF:000001">
    <property type="entry name" value="Serine hydroxymethyltransferase"/>
    <property type="match status" value="1"/>
</dbReference>
<dbReference type="Gene3D" id="3.40.640.10">
    <property type="entry name" value="Type I PLP-dependent aspartate aminotransferase-like (Major domain)"/>
    <property type="match status" value="1"/>
</dbReference>
<comment type="subunit">
    <text evidence="5 12">Homodimer.</text>
</comment>
<keyword evidence="16" id="KW-1185">Reference proteome</keyword>
<dbReference type="UniPathway" id="UPA00288">
    <property type="reaction ID" value="UER01023"/>
</dbReference>
<dbReference type="GO" id="GO:0005829">
    <property type="term" value="C:cytosol"/>
    <property type="evidence" value="ECO:0007669"/>
    <property type="project" value="TreeGrafter"/>
</dbReference>
<keyword evidence="6 12" id="KW-0963">Cytoplasm</keyword>
<keyword evidence="7 12" id="KW-0554">One-carbon metabolism</keyword>
<dbReference type="InterPro" id="IPR015424">
    <property type="entry name" value="PyrdxlP-dep_Trfase"/>
</dbReference>
<proteinExistence type="inferred from homology"/>
<feature type="binding site" evidence="12">
    <location>
        <position position="119"/>
    </location>
    <ligand>
        <name>(6S)-5,6,7,8-tetrahydrofolate</name>
        <dbReference type="ChEBI" id="CHEBI:57453"/>
    </ligand>
</feature>
<dbReference type="STRING" id="29367.CLPUN_26920"/>
<evidence type="ECO:0000256" key="2">
    <source>
        <dbReference type="ARBA" id="ARBA00001933"/>
    </source>
</evidence>
<dbReference type="SUPFAM" id="SSF53383">
    <property type="entry name" value="PLP-dependent transferases"/>
    <property type="match status" value="1"/>
</dbReference>
<evidence type="ECO:0000256" key="9">
    <source>
        <dbReference type="ARBA" id="ARBA00022679"/>
    </source>
</evidence>
<feature type="modified residue" description="N6-(pyridoxal phosphate)lysine" evidence="12 13">
    <location>
        <position position="228"/>
    </location>
</feature>